<dbReference type="EMBL" id="HBNR01008015">
    <property type="protein sequence ID" value="CAE4565647.1"/>
    <property type="molecule type" value="Transcribed_RNA"/>
</dbReference>
<proteinExistence type="predicted"/>
<dbReference type="GO" id="GO:0016035">
    <property type="term" value="C:zeta DNA polymerase complex"/>
    <property type="evidence" value="ECO:0007669"/>
    <property type="project" value="TreeGrafter"/>
</dbReference>
<evidence type="ECO:0000313" key="2">
    <source>
        <dbReference type="EMBL" id="CAE4565647.1"/>
    </source>
</evidence>
<organism evidence="2">
    <name type="scientific">Alexandrium monilatum</name>
    <dbReference type="NCBI Taxonomy" id="311494"/>
    <lineage>
        <taxon>Eukaryota</taxon>
        <taxon>Sar</taxon>
        <taxon>Alveolata</taxon>
        <taxon>Dinophyceae</taxon>
        <taxon>Gonyaulacales</taxon>
        <taxon>Pyrocystaceae</taxon>
        <taxon>Alexandrium</taxon>
    </lineage>
</organism>
<sequence>MSDDINDLLVLFLKCFLFTVLKIRGLYPEESFKRQQVLGHLAWWSTCSEVEEYVSGLCESLRPGICRNRLRRVLLPICGAGGALRERYAVELLAEPQRLAAQGIDEVCHALRLALVKLEMSPVLLGPNTGGGAAVQPGQSPSAPLTWAVLVETRAPAVEDAPREEALGPAWDALGDRGRQAAGPPGMIFHPLKSVAGAAAAGGHGPPVVLNVYVEDASRALHPH</sequence>
<name>A0A7S4UY76_9DINO</name>
<dbReference type="PANTHER" id="PTHR11842">
    <property type="entry name" value="MITOTIC SPINDLE ASSEMBLY CHECKPOINT PROTEIN MAD2"/>
    <property type="match status" value="1"/>
</dbReference>
<dbReference type="PROSITE" id="PS50815">
    <property type="entry name" value="HORMA"/>
    <property type="match status" value="1"/>
</dbReference>
<dbReference type="AlphaFoldDB" id="A0A7S4UY76"/>
<dbReference type="InterPro" id="IPR036570">
    <property type="entry name" value="HORMA_dom_sf"/>
</dbReference>
<dbReference type="SUPFAM" id="SSF56019">
    <property type="entry name" value="The spindle assembly checkpoint protein mad2"/>
    <property type="match status" value="1"/>
</dbReference>
<reference evidence="2" key="1">
    <citation type="submission" date="2021-01" db="EMBL/GenBank/DDBJ databases">
        <authorList>
            <person name="Corre E."/>
            <person name="Pelletier E."/>
            <person name="Niang G."/>
            <person name="Scheremetjew M."/>
            <person name="Finn R."/>
            <person name="Kale V."/>
            <person name="Holt S."/>
            <person name="Cochrane G."/>
            <person name="Meng A."/>
            <person name="Brown T."/>
            <person name="Cohen L."/>
        </authorList>
    </citation>
    <scope>NUCLEOTIDE SEQUENCE</scope>
    <source>
        <strain evidence="2">CCMP3105</strain>
    </source>
</reference>
<dbReference type="Gene3D" id="3.30.900.10">
    <property type="entry name" value="HORMA domain"/>
    <property type="match status" value="1"/>
</dbReference>
<gene>
    <name evidence="2" type="ORF">AMON00008_LOCUS5266</name>
</gene>
<evidence type="ECO:0000259" key="1">
    <source>
        <dbReference type="PROSITE" id="PS50815"/>
    </source>
</evidence>
<accession>A0A7S4UY76</accession>
<dbReference type="PANTHER" id="PTHR11842:SF10">
    <property type="entry name" value="MITOTIC SPINDLE ASSEMBLY CHECKPOINT PROTEIN MAD2B"/>
    <property type="match status" value="1"/>
</dbReference>
<feature type="domain" description="HORMA" evidence="1">
    <location>
        <begin position="3"/>
        <end position="224"/>
    </location>
</feature>
<dbReference type="InterPro" id="IPR003511">
    <property type="entry name" value="HORMA_dom"/>
</dbReference>
<protein>
    <recommendedName>
        <fullName evidence="1">HORMA domain-containing protein</fullName>
    </recommendedName>
</protein>
<dbReference type="InterPro" id="IPR045091">
    <property type="entry name" value="Mad2-like"/>
</dbReference>